<dbReference type="EMBL" id="HBKQ01027094">
    <property type="protein sequence ID" value="CAE2245146.1"/>
    <property type="molecule type" value="Transcribed_RNA"/>
</dbReference>
<accession>A0A7S4IZV2</accession>
<organism evidence="2">
    <name type="scientific">Odontella aurita</name>
    <dbReference type="NCBI Taxonomy" id="265563"/>
    <lineage>
        <taxon>Eukaryota</taxon>
        <taxon>Sar</taxon>
        <taxon>Stramenopiles</taxon>
        <taxon>Ochrophyta</taxon>
        <taxon>Bacillariophyta</taxon>
        <taxon>Mediophyceae</taxon>
        <taxon>Biddulphiophycidae</taxon>
        <taxon>Eupodiscales</taxon>
        <taxon>Odontellaceae</taxon>
        <taxon>Odontella</taxon>
    </lineage>
</organism>
<feature type="signal peptide" evidence="1">
    <location>
        <begin position="1"/>
        <end position="16"/>
    </location>
</feature>
<gene>
    <name evidence="2" type="ORF">OAUR00152_LOCUS18354</name>
</gene>
<name>A0A7S4IZV2_9STRA</name>
<reference evidence="2" key="1">
    <citation type="submission" date="2021-01" db="EMBL/GenBank/DDBJ databases">
        <authorList>
            <person name="Corre E."/>
            <person name="Pelletier E."/>
            <person name="Niang G."/>
            <person name="Scheremetjew M."/>
            <person name="Finn R."/>
            <person name="Kale V."/>
            <person name="Holt S."/>
            <person name="Cochrane G."/>
            <person name="Meng A."/>
            <person name="Brown T."/>
            <person name="Cohen L."/>
        </authorList>
    </citation>
    <scope>NUCLEOTIDE SEQUENCE</scope>
    <source>
        <strain evidence="2">Isolate 1302-5</strain>
    </source>
</reference>
<feature type="chain" id="PRO_5030868674" evidence="1">
    <location>
        <begin position="17"/>
        <end position="126"/>
    </location>
</feature>
<proteinExistence type="predicted"/>
<evidence type="ECO:0000313" key="2">
    <source>
        <dbReference type="EMBL" id="CAE2245146.1"/>
    </source>
</evidence>
<evidence type="ECO:0000256" key="1">
    <source>
        <dbReference type="SAM" id="SignalP"/>
    </source>
</evidence>
<protein>
    <submittedName>
        <fullName evidence="2">Uncharacterized protein</fullName>
    </submittedName>
</protein>
<sequence>MQRTFALIALASTASAMPGMDISICFKGQNTYPFGSEEHRQYKYEMHNEATRQCRNTPPCKNDDLFDNGRRVLSNGETMECHMRCDGHDEGTGIETNFPCSEYGMACVHDVKCHVPPAAPGGLRIP</sequence>
<keyword evidence="1" id="KW-0732">Signal</keyword>
<dbReference type="AlphaFoldDB" id="A0A7S4IZV2"/>